<feature type="transmembrane region" description="Helical" evidence="1">
    <location>
        <begin position="224"/>
        <end position="248"/>
    </location>
</feature>
<dbReference type="InterPro" id="IPR052529">
    <property type="entry name" value="Bact_Transport_Assoc"/>
</dbReference>
<organism evidence="3 4">
    <name type="scientific">Lysinibacillus agricola</name>
    <dbReference type="NCBI Taxonomy" id="2590012"/>
    <lineage>
        <taxon>Bacteria</taxon>
        <taxon>Bacillati</taxon>
        <taxon>Bacillota</taxon>
        <taxon>Bacilli</taxon>
        <taxon>Bacillales</taxon>
        <taxon>Bacillaceae</taxon>
        <taxon>Lysinibacillus</taxon>
    </lineage>
</organism>
<feature type="transmembrane region" description="Helical" evidence="1">
    <location>
        <begin position="20"/>
        <end position="41"/>
    </location>
</feature>
<feature type="transmembrane region" description="Helical" evidence="1">
    <location>
        <begin position="336"/>
        <end position="355"/>
    </location>
</feature>
<name>A0ABX7AMU3_9BACI</name>
<evidence type="ECO:0000256" key="1">
    <source>
        <dbReference type="SAM" id="Phobius"/>
    </source>
</evidence>
<feature type="transmembrane region" description="Helical" evidence="1">
    <location>
        <begin position="361"/>
        <end position="380"/>
    </location>
</feature>
<dbReference type="Proteomes" id="UP000596049">
    <property type="component" value="Chromosome"/>
</dbReference>
<proteinExistence type="predicted"/>
<feature type="transmembrane region" description="Helical" evidence="1">
    <location>
        <begin position="269"/>
        <end position="289"/>
    </location>
</feature>
<protein>
    <submittedName>
        <fullName evidence="3">DUF418 domain-containing protein</fullName>
    </submittedName>
</protein>
<dbReference type="PANTHER" id="PTHR30590:SF2">
    <property type="entry name" value="INNER MEMBRANE PROTEIN"/>
    <property type="match status" value="1"/>
</dbReference>
<evidence type="ECO:0000313" key="4">
    <source>
        <dbReference type="Proteomes" id="UP000596049"/>
    </source>
</evidence>
<sequence length="412" mass="47611">MKQKLSPISTKERIETLDVLRGFALLGIILANIVWFLYPVYMQEDLSFKNEWTSFWNDADYTVKTILTMFVDGKFVMLFSMLFGFGMVIMQERAAAKQLNFWGIYSRRLIALFIFGCIHAYFIWFGDILTDYAILGLLLLLMHKLKPNAMLIISLTLYSLLLGSLTFGALSSDSTTTMSMSMSMSEESRQLMQVTIDAHQNGNIQELMDANFMERTFYTIRNGLYVLFLGNPIFYLFSNLPFLLMFLFGAAVAKKKWLHRFEEYRKGFFITWLLTLIFGGTLGWILPFLSENFSAVQYISSPLLTIFYAISLIFIYHTVNGKKILQWLAFPGRMAFTNYIGQSIICTFLFGPFAFGVYGKLHLTTAIIIAIVIFAFQVIFSKLWLSKFRFGPLEYVWRSFTYLGINKESKKV</sequence>
<dbReference type="EMBL" id="CP067341">
    <property type="protein sequence ID" value="QQP11169.1"/>
    <property type="molecule type" value="Genomic_DNA"/>
</dbReference>
<keyword evidence="1" id="KW-1133">Transmembrane helix</keyword>
<evidence type="ECO:0000313" key="3">
    <source>
        <dbReference type="EMBL" id="QQP11169.1"/>
    </source>
</evidence>
<feature type="transmembrane region" description="Helical" evidence="1">
    <location>
        <begin position="61"/>
        <end position="87"/>
    </location>
</feature>
<feature type="domain" description="DUF418" evidence="2">
    <location>
        <begin position="253"/>
        <end position="403"/>
    </location>
</feature>
<accession>A0ABX7AMU3</accession>
<keyword evidence="1" id="KW-0812">Transmembrane</keyword>
<feature type="transmembrane region" description="Helical" evidence="1">
    <location>
        <begin position="295"/>
        <end position="316"/>
    </location>
</feature>
<dbReference type="InterPro" id="IPR007349">
    <property type="entry name" value="DUF418"/>
</dbReference>
<keyword evidence="4" id="KW-1185">Reference proteome</keyword>
<evidence type="ECO:0000259" key="2">
    <source>
        <dbReference type="Pfam" id="PF04235"/>
    </source>
</evidence>
<dbReference type="Pfam" id="PF04235">
    <property type="entry name" value="DUF418"/>
    <property type="match status" value="1"/>
</dbReference>
<dbReference type="RefSeq" id="WP_053596516.1">
    <property type="nucleotide sequence ID" value="NZ_CP067341.1"/>
</dbReference>
<reference evidence="3 4" key="1">
    <citation type="submission" date="2020-01" db="EMBL/GenBank/DDBJ databases">
        <authorList>
            <person name="Liu G."/>
            <person name="Liu B."/>
        </authorList>
    </citation>
    <scope>NUCLEOTIDE SEQUENCE [LARGE SCALE GENOMIC DNA]</scope>
    <source>
        <strain evidence="3 4">FJAT-51161</strain>
    </source>
</reference>
<keyword evidence="1" id="KW-0472">Membrane</keyword>
<gene>
    <name evidence="3" type="ORF">FJQ98_18325</name>
</gene>
<feature type="transmembrane region" description="Helical" evidence="1">
    <location>
        <begin position="149"/>
        <end position="170"/>
    </location>
</feature>
<dbReference type="PANTHER" id="PTHR30590">
    <property type="entry name" value="INNER MEMBRANE PROTEIN"/>
    <property type="match status" value="1"/>
</dbReference>